<name>A0A1S3JDU6_LINAN</name>
<keyword evidence="3" id="KW-1133">Transmembrane helix</keyword>
<feature type="coiled-coil region" evidence="1">
    <location>
        <begin position="372"/>
        <end position="399"/>
    </location>
</feature>
<gene>
    <name evidence="5" type="primary">LOC106172415</name>
</gene>
<feature type="transmembrane region" description="Helical" evidence="3">
    <location>
        <begin position="1118"/>
        <end position="1138"/>
    </location>
</feature>
<keyword evidence="3 5" id="KW-0812">Transmembrane</keyword>
<feature type="transmembrane region" description="Helical" evidence="3">
    <location>
        <begin position="237"/>
        <end position="259"/>
    </location>
</feature>
<accession>A0A1S3JDU6</accession>
<evidence type="ECO:0000313" key="5">
    <source>
        <dbReference type="RefSeq" id="XP_013408572.2"/>
    </source>
</evidence>
<feature type="transmembrane region" description="Helical" evidence="3">
    <location>
        <begin position="195"/>
        <end position="217"/>
    </location>
</feature>
<feature type="transmembrane region" description="Helical" evidence="3">
    <location>
        <begin position="1087"/>
        <end position="1112"/>
    </location>
</feature>
<feature type="non-terminal residue" evidence="5">
    <location>
        <position position="1"/>
    </location>
</feature>
<feature type="transmembrane region" description="Helical" evidence="3">
    <location>
        <begin position="1159"/>
        <end position="1186"/>
    </location>
</feature>
<dbReference type="Gene3D" id="3.40.1110.10">
    <property type="entry name" value="Calcium-transporting ATPase, cytoplasmic domain N"/>
    <property type="match status" value="1"/>
</dbReference>
<protein>
    <submittedName>
        <fullName evidence="5">Transmembrane protein 94</fullName>
    </submittedName>
</protein>
<feature type="transmembrane region" description="Helical" evidence="3">
    <location>
        <begin position="1221"/>
        <end position="1242"/>
    </location>
</feature>
<dbReference type="PANTHER" id="PTHR13219">
    <property type="entry name" value="TRANSMEMBRANE PROTEIN 94"/>
    <property type="match status" value="1"/>
</dbReference>
<dbReference type="InterPro" id="IPR023299">
    <property type="entry name" value="ATPase_P-typ_cyto_dom_N"/>
</dbReference>
<evidence type="ECO:0000256" key="2">
    <source>
        <dbReference type="SAM" id="MobiDB-lite"/>
    </source>
</evidence>
<dbReference type="InParanoid" id="A0A1S3JDU6"/>
<dbReference type="Proteomes" id="UP000085678">
    <property type="component" value="Unplaced"/>
</dbReference>
<dbReference type="SUPFAM" id="SSF81660">
    <property type="entry name" value="Metal cation-transporting ATPase, ATP-binding domain N"/>
    <property type="match status" value="1"/>
</dbReference>
<keyword evidence="4" id="KW-1185">Reference proteome</keyword>
<dbReference type="OrthoDB" id="5568754at2759"/>
<keyword evidence="1" id="KW-0175">Coiled coil</keyword>
<proteinExistence type="predicted"/>
<reference evidence="5" key="1">
    <citation type="submission" date="2025-08" db="UniProtKB">
        <authorList>
            <consortium name="RefSeq"/>
        </authorList>
    </citation>
    <scope>IDENTIFICATION</scope>
    <source>
        <tissue evidence="5">Gonads</tissue>
    </source>
</reference>
<dbReference type="PANTHER" id="PTHR13219:SF6">
    <property type="entry name" value="TRANSMEMBRANE PROTEIN 94"/>
    <property type="match status" value="1"/>
</dbReference>
<dbReference type="GO" id="GO:0000166">
    <property type="term" value="F:nucleotide binding"/>
    <property type="evidence" value="ECO:0007669"/>
    <property type="project" value="InterPro"/>
</dbReference>
<dbReference type="AlphaFoldDB" id="A0A1S3JDU6"/>
<dbReference type="RefSeq" id="XP_013408572.2">
    <property type="nucleotide sequence ID" value="XM_013553118.2"/>
</dbReference>
<feature type="region of interest" description="Disordered" evidence="2">
    <location>
        <begin position="747"/>
        <end position="798"/>
    </location>
</feature>
<organism evidence="4 5">
    <name type="scientific">Lingula anatina</name>
    <name type="common">Brachiopod</name>
    <name type="synonym">Lingula unguis</name>
    <dbReference type="NCBI Taxonomy" id="7574"/>
    <lineage>
        <taxon>Eukaryota</taxon>
        <taxon>Metazoa</taxon>
        <taxon>Spiralia</taxon>
        <taxon>Lophotrochozoa</taxon>
        <taxon>Brachiopoda</taxon>
        <taxon>Linguliformea</taxon>
        <taxon>Lingulata</taxon>
        <taxon>Lingulida</taxon>
        <taxon>Linguloidea</taxon>
        <taxon>Lingulidae</taxon>
        <taxon>Lingula</taxon>
    </lineage>
</organism>
<keyword evidence="3" id="KW-0472">Membrane</keyword>
<sequence length="1272" mass="143438">VAYGYSEVEKIGSPWLAVEALVVLVFLAINLYYTGYNSKLRTCELIDHARQALDKLKVCIRTCTWTPSNYLLLQCPLSPSVSVQWTYRDNEVINLPTTLLIEGDIIIMRPGQKAPARCRCLLAEVDNQTQEELSGGEMFAPEVDSQREHTDQPCYQKPLKSKPYVLLETPFVKNLRTILEKGGNRPVSIIDNEQYALGTLCVLRILLPTVFLILLITNILRIVLLEESAGHWTEMVIVLQVHATWPFLPVLFPLLWYMLNLLGHARILAVFDEGKGQQYEYSDLDRFSVETNISEDEIVVHYEWRQVWRHFLELLKGPSISLPRTANSVHALGNINSLCCIDKKGILSWPNPTAEKVFFFSSGTQCKHAGKKGKVEAELEKAQKDAAEEEEENVDQALTPDYHIEVLDLTHDAKDAFGLQFDDPAWKKYLNSLKPLGLNILLNTCNKSTVNAYQTFTDHIGVAALKNEDTVAVVNRRCLCELARQIGFTHKAMEIFQKQLEFGMYKHVPLEVRAKEKLQRNKSLVIHKIPMPNMMSVVVQETKTGATQLMSQGTADILLESCTEFWDGQDICPLTDTDRKKILDFYNRTSMASYCTAFSYRPITHHISDSMGCLFIELPEDCSHLYPLARSPTPTRSWDVESLDSRLLKGTHLSISVDSLYSESSSASIKDAVDLFKAQCNQIFIGMVTMQYQARLDVVKLIENLETACIRFVHFSEENELRSRVFSEKMGLEAGWNCHISLLSGDYTESTSQPDSNTSNQSHRTSKISSHVSVDTLNRSSRSRDKSRRHSAPSLIHIEDPQVRFSMQPSEENCNSIRSDDTVQTVVVNQVIHQSGQSSQAVNQSVQMSQSDELDGAVCNIDGVEVEEVKIQETPRSHFTSDETPYTNFSSNVSPEGYFQPDIHIAYQSDLSPAEEQEMVEIAAHYGSHRTSNTDDTMSGGFDMSNRAKLPKGIENIRPHLEHVDNVPLLVSLFTDCTKGTTREMIQIMQEYGEVVCCIGSTACIQNTASFIQADASIGLEPQYPQLCMKQSVMTEPWEEEELSPMDINRLLNSLGCSLVFFRSDNISLTQLIAEARHHCVAMRNSFLCLLSYHLSISLIQLLAAIFLLPPVLASRHLLWLLLVVAPSLSLVHFGNPLDPHIMTLASGKNEDYLTKDVIVQYIVYFILRFVPSLLIILLCFGFSLYGLCVKNTGMAEACHACFGNMQYSTPGDWRGWSTQYHSGLVLAQNILLSQFVLYTVLSSVSSVHRYYHLWRRAPFTNKLWCVVAPAT</sequence>
<evidence type="ECO:0000256" key="3">
    <source>
        <dbReference type="SAM" id="Phobius"/>
    </source>
</evidence>
<dbReference type="InterPro" id="IPR023298">
    <property type="entry name" value="ATPase_P-typ_TM_dom_sf"/>
</dbReference>
<evidence type="ECO:0000313" key="4">
    <source>
        <dbReference type="Proteomes" id="UP000085678"/>
    </source>
</evidence>
<evidence type="ECO:0000256" key="1">
    <source>
        <dbReference type="SAM" id="Coils"/>
    </source>
</evidence>
<dbReference type="Gene3D" id="1.20.1110.10">
    <property type="entry name" value="Calcium-transporting ATPase, transmembrane domain"/>
    <property type="match status" value="1"/>
</dbReference>
<dbReference type="FunCoup" id="A0A1S3JDU6">
    <property type="interactions" value="202"/>
</dbReference>
<dbReference type="GeneID" id="106172415"/>
<feature type="transmembrane region" description="Helical" evidence="3">
    <location>
        <begin position="15"/>
        <end position="33"/>
    </location>
</feature>
<dbReference type="STRING" id="7574.A0A1S3JDU6"/>
<dbReference type="SUPFAM" id="SSF81665">
    <property type="entry name" value="Calcium ATPase, transmembrane domain M"/>
    <property type="match status" value="1"/>
</dbReference>
<dbReference type="InterPro" id="IPR039720">
    <property type="entry name" value="TMEM94"/>
</dbReference>
<dbReference type="KEGG" id="lak:106172415"/>
<feature type="compositionally biased region" description="Polar residues" evidence="2">
    <location>
        <begin position="747"/>
        <end position="778"/>
    </location>
</feature>